<reference evidence="2 5" key="2">
    <citation type="submission" date="2019-08" db="EMBL/GenBank/DDBJ databases">
        <title>The genome sequence of a newly discovered highly antifungal drug resistant Aspergillus species, Aspergillus tanneri NIH 1004.</title>
        <authorList>
            <person name="Mounaud S."/>
            <person name="Singh I."/>
            <person name="Joardar V."/>
            <person name="Pakala S."/>
            <person name="Pakala S."/>
            <person name="Venepally P."/>
            <person name="Chung J.K."/>
            <person name="Losada L."/>
            <person name="Nierman W.C."/>
        </authorList>
    </citation>
    <scope>NUCLEOTIDE SEQUENCE [LARGE SCALE GENOMIC DNA]</scope>
    <source>
        <strain evidence="2 5">NIH1004</strain>
    </source>
</reference>
<evidence type="ECO:0008006" key="6">
    <source>
        <dbReference type="Google" id="ProtNLM"/>
    </source>
</evidence>
<comment type="caution">
    <text evidence="3">The sequence shown here is derived from an EMBL/GenBank/DDBJ whole genome shotgun (WGS) entry which is preliminary data.</text>
</comment>
<evidence type="ECO:0000313" key="3">
    <source>
        <dbReference type="EMBL" id="THC88439.1"/>
    </source>
</evidence>
<dbReference type="AlphaFoldDB" id="A0A4S3J120"/>
<dbReference type="Proteomes" id="UP000324241">
    <property type="component" value="Unassembled WGS sequence"/>
</dbReference>
<organism evidence="3 4">
    <name type="scientific">Aspergillus tanneri</name>
    <dbReference type="NCBI Taxonomy" id="1220188"/>
    <lineage>
        <taxon>Eukaryota</taxon>
        <taxon>Fungi</taxon>
        <taxon>Dikarya</taxon>
        <taxon>Ascomycota</taxon>
        <taxon>Pezizomycotina</taxon>
        <taxon>Eurotiomycetes</taxon>
        <taxon>Eurotiomycetidae</taxon>
        <taxon>Eurotiales</taxon>
        <taxon>Aspergillaceae</taxon>
        <taxon>Aspergillus</taxon>
        <taxon>Aspergillus subgen. Circumdati</taxon>
    </lineage>
</organism>
<evidence type="ECO:0000313" key="2">
    <source>
        <dbReference type="EMBL" id="KAA8643963.1"/>
    </source>
</evidence>
<proteinExistence type="predicted"/>
<reference evidence="3 4" key="1">
    <citation type="submission" date="2019-03" db="EMBL/GenBank/DDBJ databases">
        <title>The genome sequence of a newly discovered highly antifungal drug resistant Aspergillus species, Aspergillus tanneri NIH 1004.</title>
        <authorList>
            <person name="Mounaud S."/>
            <person name="Singh I."/>
            <person name="Joardar V."/>
            <person name="Pakala S."/>
            <person name="Pakala S."/>
            <person name="Venepally P."/>
            <person name="Hoover J."/>
            <person name="Nierman W."/>
            <person name="Chung J."/>
            <person name="Losada L."/>
        </authorList>
    </citation>
    <scope>NUCLEOTIDE SEQUENCE [LARGE SCALE GENOMIC DNA]</scope>
    <source>
        <strain evidence="3 4">NIH1004</strain>
    </source>
</reference>
<feature type="chain" id="PRO_5036122054" description="AA1-like domain-containing protein" evidence="1">
    <location>
        <begin position="18"/>
        <end position="155"/>
    </location>
</feature>
<keyword evidence="4" id="KW-1185">Reference proteome</keyword>
<sequence length="155" mass="17007">MKLAFILLTSIFSPASAIPTTTVPPGPAAPIQTVIVGGTSLGFNPPTLEVAQGSRVHFDFRAVNHTLTESTFKYPCEKLFGTDIDTDFNNANPDNTPNLHPFDYTFSSDRPRFFYCKQGAGTNWSHCRQGEVFAVNVDARTFAEFQNRAKGSQSP</sequence>
<dbReference type="InterPro" id="IPR008972">
    <property type="entry name" value="Cupredoxin"/>
</dbReference>
<dbReference type="Gene3D" id="2.60.40.420">
    <property type="entry name" value="Cupredoxins - blue copper proteins"/>
    <property type="match status" value="1"/>
</dbReference>
<gene>
    <name evidence="2" type="ORF">ATNIH1004_008159</name>
    <name evidence="3" type="ORF">EYZ11_012111</name>
</gene>
<protein>
    <recommendedName>
        <fullName evidence="6">AA1-like domain-containing protein</fullName>
    </recommendedName>
</protein>
<feature type="signal peptide" evidence="1">
    <location>
        <begin position="1"/>
        <end position="17"/>
    </location>
</feature>
<dbReference type="SUPFAM" id="SSF49503">
    <property type="entry name" value="Cupredoxins"/>
    <property type="match status" value="1"/>
</dbReference>
<dbReference type="PANTHER" id="PTHR34883:SF4">
    <property type="entry name" value="CUPREDOXIN"/>
    <property type="match status" value="1"/>
</dbReference>
<dbReference type="InterPro" id="IPR052953">
    <property type="entry name" value="Ser-rich/MCO-related"/>
</dbReference>
<keyword evidence="1" id="KW-0732">Signal</keyword>
<dbReference type="EMBL" id="QUQM01000006">
    <property type="protein sequence ID" value="KAA8643963.1"/>
    <property type="molecule type" value="Genomic_DNA"/>
</dbReference>
<evidence type="ECO:0000313" key="5">
    <source>
        <dbReference type="Proteomes" id="UP000324241"/>
    </source>
</evidence>
<dbReference type="RefSeq" id="XP_033423324.1">
    <property type="nucleotide sequence ID" value="XM_033572772.1"/>
</dbReference>
<dbReference type="EMBL" id="SOSA01000846">
    <property type="protein sequence ID" value="THC88439.1"/>
    <property type="molecule type" value="Genomic_DNA"/>
</dbReference>
<evidence type="ECO:0000256" key="1">
    <source>
        <dbReference type="SAM" id="SignalP"/>
    </source>
</evidence>
<dbReference type="STRING" id="1220188.A0A4S3J120"/>
<dbReference type="OrthoDB" id="2331100at2759"/>
<dbReference type="Proteomes" id="UP000308092">
    <property type="component" value="Unassembled WGS sequence"/>
</dbReference>
<dbReference type="VEuPathDB" id="FungiDB:EYZ11_012111"/>
<evidence type="ECO:0000313" key="4">
    <source>
        <dbReference type="Proteomes" id="UP000308092"/>
    </source>
</evidence>
<accession>A0A4S3J120</accession>
<dbReference type="GeneID" id="54330861"/>
<dbReference type="PANTHER" id="PTHR34883">
    <property type="entry name" value="SERINE-RICH PROTEIN, PUTATIVE-RELATED-RELATED"/>
    <property type="match status" value="1"/>
</dbReference>
<name>A0A4S3J120_9EURO</name>